<reference evidence="1" key="1">
    <citation type="submission" date="2020-10" db="EMBL/GenBank/DDBJ databases">
        <authorList>
            <person name="Gilroy R."/>
        </authorList>
    </citation>
    <scope>NUCLEOTIDE SEQUENCE</scope>
    <source>
        <strain evidence="1">CHK183-6373</strain>
    </source>
</reference>
<reference evidence="1" key="2">
    <citation type="journal article" date="2021" name="PeerJ">
        <title>Extensive microbial diversity within the chicken gut microbiome revealed by metagenomics and culture.</title>
        <authorList>
            <person name="Gilroy R."/>
            <person name="Ravi A."/>
            <person name="Getino M."/>
            <person name="Pursley I."/>
            <person name="Horton D.L."/>
            <person name="Alikhan N.F."/>
            <person name="Baker D."/>
            <person name="Gharbi K."/>
            <person name="Hall N."/>
            <person name="Watson M."/>
            <person name="Adriaenssens E.M."/>
            <person name="Foster-Nyarko E."/>
            <person name="Jarju S."/>
            <person name="Secka A."/>
            <person name="Antonio M."/>
            <person name="Oren A."/>
            <person name="Chaudhuri R.R."/>
            <person name="La Ragione R."/>
            <person name="Hildebrand F."/>
            <person name="Pallen M.J."/>
        </authorList>
    </citation>
    <scope>NUCLEOTIDE SEQUENCE</scope>
    <source>
        <strain evidence="1">CHK183-6373</strain>
    </source>
</reference>
<accession>A0A9D1P6T6</accession>
<name>A0A9D1P6T6_9FIRM</name>
<protein>
    <submittedName>
        <fullName evidence="1">Uncharacterized protein</fullName>
    </submittedName>
</protein>
<comment type="caution">
    <text evidence="1">The sequence shown here is derived from an EMBL/GenBank/DDBJ whole genome shotgun (WGS) entry which is preliminary data.</text>
</comment>
<evidence type="ECO:0000313" key="1">
    <source>
        <dbReference type="EMBL" id="HIV27555.1"/>
    </source>
</evidence>
<feature type="non-terminal residue" evidence="1">
    <location>
        <position position="1"/>
    </location>
</feature>
<dbReference type="EMBL" id="DVOT01000115">
    <property type="protein sequence ID" value="HIV27555.1"/>
    <property type="molecule type" value="Genomic_DNA"/>
</dbReference>
<dbReference type="AlphaFoldDB" id="A0A9D1P6T6"/>
<sequence length="91" mass="10779">GRLDEAVFEKTRANVYGAFRTVLLAAGHTRAQGEEARRFFMERLEQIPKRWSEAYEEGKRHGDIARMALESMKLDTVRKIREKLRQVWEQE</sequence>
<evidence type="ECO:0000313" key="2">
    <source>
        <dbReference type="Proteomes" id="UP000886884"/>
    </source>
</evidence>
<proteinExistence type="predicted"/>
<gene>
    <name evidence="1" type="ORF">IAA64_06270</name>
</gene>
<dbReference type="Proteomes" id="UP000886884">
    <property type="component" value="Unassembled WGS sequence"/>
</dbReference>
<organism evidence="1 2">
    <name type="scientific">Candidatus Ornithocaccomicrobium faecavium</name>
    <dbReference type="NCBI Taxonomy" id="2840890"/>
    <lineage>
        <taxon>Bacteria</taxon>
        <taxon>Bacillati</taxon>
        <taxon>Bacillota</taxon>
        <taxon>Clostridia</taxon>
        <taxon>Candidatus Ornithocaccomicrobium</taxon>
    </lineage>
</organism>